<evidence type="ECO:0000313" key="3">
    <source>
        <dbReference type="Proteomes" id="UP000002051"/>
    </source>
</evidence>
<evidence type="ECO:0000313" key="2">
    <source>
        <dbReference type="EnsemblPlants" id="KEH36776"/>
    </source>
</evidence>
<reference evidence="1 3" key="2">
    <citation type="journal article" date="2014" name="BMC Genomics">
        <title>An improved genome release (version Mt4.0) for the model legume Medicago truncatula.</title>
        <authorList>
            <person name="Tang H."/>
            <person name="Krishnakumar V."/>
            <person name="Bidwell S."/>
            <person name="Rosen B."/>
            <person name="Chan A."/>
            <person name="Zhou S."/>
            <person name="Gentzbittel L."/>
            <person name="Childs K.L."/>
            <person name="Yandell M."/>
            <person name="Gundlach H."/>
            <person name="Mayer K.F."/>
            <person name="Schwartz D.C."/>
            <person name="Town C.D."/>
        </authorList>
    </citation>
    <scope>GENOME REANNOTATION</scope>
    <source>
        <strain evidence="1">A17</strain>
        <strain evidence="2 3">cv. Jemalong A17</strain>
    </source>
</reference>
<accession>A0A072V535</accession>
<dbReference type="HOGENOM" id="CLU_2577419_0_0_1"/>
<dbReference type="AlphaFoldDB" id="A0A072V535"/>
<name>A0A072V535_MEDTR</name>
<sequence>MRLMVRVYKEDTLFTLQAGFIRMSKTIRLNFNMVSELINYATDYLYTHIKPNNVGREGCLEKYQGWCHESAELNFSVAGPL</sequence>
<evidence type="ECO:0000313" key="1">
    <source>
        <dbReference type="EMBL" id="KEH36776.1"/>
    </source>
</evidence>
<reference evidence="2" key="3">
    <citation type="submission" date="2015-04" db="UniProtKB">
        <authorList>
            <consortium name="EnsemblPlants"/>
        </authorList>
    </citation>
    <scope>IDENTIFICATION</scope>
    <source>
        <strain evidence="2">cv. Jemalong A17</strain>
    </source>
</reference>
<proteinExistence type="predicted"/>
<gene>
    <name evidence="1" type="ordered locus">MTR_2g022340</name>
</gene>
<dbReference type="EMBL" id="CM001218">
    <property type="protein sequence ID" value="KEH36776.1"/>
    <property type="molecule type" value="Genomic_DNA"/>
</dbReference>
<dbReference type="Proteomes" id="UP000002051">
    <property type="component" value="Chromosome 2"/>
</dbReference>
<keyword evidence="3" id="KW-1185">Reference proteome</keyword>
<dbReference type="EnsemblPlants" id="KEH36776">
    <property type="protein sequence ID" value="KEH36776"/>
    <property type="gene ID" value="MTR_2g022340"/>
</dbReference>
<organism evidence="1 3">
    <name type="scientific">Medicago truncatula</name>
    <name type="common">Barrel medic</name>
    <name type="synonym">Medicago tribuloides</name>
    <dbReference type="NCBI Taxonomy" id="3880"/>
    <lineage>
        <taxon>Eukaryota</taxon>
        <taxon>Viridiplantae</taxon>
        <taxon>Streptophyta</taxon>
        <taxon>Embryophyta</taxon>
        <taxon>Tracheophyta</taxon>
        <taxon>Spermatophyta</taxon>
        <taxon>Magnoliopsida</taxon>
        <taxon>eudicotyledons</taxon>
        <taxon>Gunneridae</taxon>
        <taxon>Pentapetalae</taxon>
        <taxon>rosids</taxon>
        <taxon>fabids</taxon>
        <taxon>Fabales</taxon>
        <taxon>Fabaceae</taxon>
        <taxon>Papilionoideae</taxon>
        <taxon>50 kb inversion clade</taxon>
        <taxon>NPAAA clade</taxon>
        <taxon>Hologalegina</taxon>
        <taxon>IRL clade</taxon>
        <taxon>Trifolieae</taxon>
        <taxon>Medicago</taxon>
    </lineage>
</organism>
<reference evidence="1 3" key="1">
    <citation type="journal article" date="2011" name="Nature">
        <title>The Medicago genome provides insight into the evolution of rhizobial symbioses.</title>
        <authorList>
            <person name="Young N.D."/>
            <person name="Debelle F."/>
            <person name="Oldroyd G.E."/>
            <person name="Geurts R."/>
            <person name="Cannon S.B."/>
            <person name="Udvardi M.K."/>
            <person name="Benedito V.A."/>
            <person name="Mayer K.F."/>
            <person name="Gouzy J."/>
            <person name="Schoof H."/>
            <person name="Van de Peer Y."/>
            <person name="Proost S."/>
            <person name="Cook D.R."/>
            <person name="Meyers B.C."/>
            <person name="Spannagl M."/>
            <person name="Cheung F."/>
            <person name="De Mita S."/>
            <person name="Krishnakumar V."/>
            <person name="Gundlach H."/>
            <person name="Zhou S."/>
            <person name="Mudge J."/>
            <person name="Bharti A.K."/>
            <person name="Murray J.D."/>
            <person name="Naoumkina M.A."/>
            <person name="Rosen B."/>
            <person name="Silverstein K.A."/>
            <person name="Tang H."/>
            <person name="Rombauts S."/>
            <person name="Zhao P.X."/>
            <person name="Zhou P."/>
            <person name="Barbe V."/>
            <person name="Bardou P."/>
            <person name="Bechner M."/>
            <person name="Bellec A."/>
            <person name="Berger A."/>
            <person name="Berges H."/>
            <person name="Bidwell S."/>
            <person name="Bisseling T."/>
            <person name="Choisne N."/>
            <person name="Couloux A."/>
            <person name="Denny R."/>
            <person name="Deshpande S."/>
            <person name="Dai X."/>
            <person name="Doyle J.J."/>
            <person name="Dudez A.M."/>
            <person name="Farmer A.D."/>
            <person name="Fouteau S."/>
            <person name="Franken C."/>
            <person name="Gibelin C."/>
            <person name="Gish J."/>
            <person name="Goldstein S."/>
            <person name="Gonzalez A.J."/>
            <person name="Green P.J."/>
            <person name="Hallab A."/>
            <person name="Hartog M."/>
            <person name="Hua A."/>
            <person name="Humphray S.J."/>
            <person name="Jeong D.H."/>
            <person name="Jing Y."/>
            <person name="Jocker A."/>
            <person name="Kenton S.M."/>
            <person name="Kim D.J."/>
            <person name="Klee K."/>
            <person name="Lai H."/>
            <person name="Lang C."/>
            <person name="Lin S."/>
            <person name="Macmil S.L."/>
            <person name="Magdelenat G."/>
            <person name="Matthews L."/>
            <person name="McCorrison J."/>
            <person name="Monaghan E.L."/>
            <person name="Mun J.H."/>
            <person name="Najar F.Z."/>
            <person name="Nicholson C."/>
            <person name="Noirot C."/>
            <person name="O'Bleness M."/>
            <person name="Paule C.R."/>
            <person name="Poulain J."/>
            <person name="Prion F."/>
            <person name="Qin B."/>
            <person name="Qu C."/>
            <person name="Retzel E.F."/>
            <person name="Riddle C."/>
            <person name="Sallet E."/>
            <person name="Samain S."/>
            <person name="Samson N."/>
            <person name="Sanders I."/>
            <person name="Saurat O."/>
            <person name="Scarpelli C."/>
            <person name="Schiex T."/>
            <person name="Segurens B."/>
            <person name="Severin A.J."/>
            <person name="Sherrier D.J."/>
            <person name="Shi R."/>
            <person name="Sims S."/>
            <person name="Singer S.R."/>
            <person name="Sinharoy S."/>
            <person name="Sterck L."/>
            <person name="Viollet A."/>
            <person name="Wang B.B."/>
            <person name="Wang K."/>
            <person name="Wang M."/>
            <person name="Wang X."/>
            <person name="Warfsmann J."/>
            <person name="Weissenbach J."/>
            <person name="White D.D."/>
            <person name="White J.D."/>
            <person name="Wiley G.B."/>
            <person name="Wincker P."/>
            <person name="Xing Y."/>
            <person name="Yang L."/>
            <person name="Yao Z."/>
            <person name="Ying F."/>
            <person name="Zhai J."/>
            <person name="Zhou L."/>
            <person name="Zuber A."/>
            <person name="Denarie J."/>
            <person name="Dixon R.A."/>
            <person name="May G.D."/>
            <person name="Schwartz D.C."/>
            <person name="Rogers J."/>
            <person name="Quetier F."/>
            <person name="Town C.D."/>
            <person name="Roe B.A."/>
        </authorList>
    </citation>
    <scope>NUCLEOTIDE SEQUENCE [LARGE SCALE GENOMIC DNA]</scope>
    <source>
        <strain evidence="1">A17</strain>
        <strain evidence="2 3">cv. Jemalong A17</strain>
    </source>
</reference>
<protein>
    <submittedName>
        <fullName evidence="1 2">Uncharacterized protein</fullName>
    </submittedName>
</protein>